<dbReference type="RefSeq" id="WP_160198531.1">
    <property type="nucleotide sequence ID" value="NZ_QXXA01000019.1"/>
</dbReference>
<reference evidence="3 4" key="1">
    <citation type="submission" date="2018-08" db="EMBL/GenBank/DDBJ databases">
        <title>Murine metabolic-syndrome-specific gut microbial biobank.</title>
        <authorList>
            <person name="Liu C."/>
        </authorList>
    </citation>
    <scope>NUCLEOTIDE SEQUENCE [LARGE SCALE GENOMIC DNA]</scope>
    <source>
        <strain evidence="3 4">583</strain>
    </source>
</reference>
<dbReference type="OrthoDB" id="2067520at2"/>
<feature type="region of interest" description="Disordered" evidence="2">
    <location>
        <begin position="147"/>
        <end position="183"/>
    </location>
</feature>
<protein>
    <recommendedName>
        <fullName evidence="5">Phage minor structural protein GP20</fullName>
    </recommendedName>
</protein>
<keyword evidence="4" id="KW-1185">Reference proteome</keyword>
<name>A0A845R261_9CLOT</name>
<accession>A0A845R261</accession>
<evidence type="ECO:0000313" key="4">
    <source>
        <dbReference type="Proteomes" id="UP000467132"/>
    </source>
</evidence>
<sequence>MERKFLEELGLEKESIDKIMAENGKDIEKAKGDLSTKETELETLQGQLKAANEQIEEFKEMDVEKIKAAADEYKTKYEEAQNKAKQEMEKLQFEHKLEGALSGAKAKNIKAVKALLDMEGLKLNKDEIVGLNDQLEKLKEENDYLFESEETTSSSTFIRPGNTNKNDKSESLGARLARKVKEN</sequence>
<keyword evidence="1" id="KW-0175">Coiled coil</keyword>
<gene>
    <name evidence="3" type="ORF">D3Z33_14510</name>
</gene>
<evidence type="ECO:0000256" key="1">
    <source>
        <dbReference type="SAM" id="Coils"/>
    </source>
</evidence>
<dbReference type="InterPro" id="IPR009636">
    <property type="entry name" value="SCAF"/>
</dbReference>
<organism evidence="3 4">
    <name type="scientific">Senegalia massiliensis</name>
    <dbReference type="NCBI Taxonomy" id="1720316"/>
    <lineage>
        <taxon>Bacteria</taxon>
        <taxon>Bacillati</taxon>
        <taxon>Bacillota</taxon>
        <taxon>Clostridia</taxon>
        <taxon>Eubacteriales</taxon>
        <taxon>Clostridiaceae</taxon>
        <taxon>Senegalia</taxon>
    </lineage>
</organism>
<comment type="caution">
    <text evidence="3">The sequence shown here is derived from an EMBL/GenBank/DDBJ whole genome shotgun (WGS) entry which is preliminary data.</text>
</comment>
<evidence type="ECO:0008006" key="5">
    <source>
        <dbReference type="Google" id="ProtNLM"/>
    </source>
</evidence>
<dbReference type="Pfam" id="PF06810">
    <property type="entry name" value="Phage_scaffold"/>
    <property type="match status" value="1"/>
</dbReference>
<evidence type="ECO:0000256" key="2">
    <source>
        <dbReference type="SAM" id="MobiDB-lite"/>
    </source>
</evidence>
<proteinExistence type="predicted"/>
<dbReference type="Proteomes" id="UP000467132">
    <property type="component" value="Unassembled WGS sequence"/>
</dbReference>
<dbReference type="AlphaFoldDB" id="A0A845R261"/>
<feature type="coiled-coil region" evidence="1">
    <location>
        <begin position="27"/>
        <end position="97"/>
    </location>
</feature>
<dbReference type="EMBL" id="QXXA01000019">
    <property type="protein sequence ID" value="NBI08069.1"/>
    <property type="molecule type" value="Genomic_DNA"/>
</dbReference>
<evidence type="ECO:0000313" key="3">
    <source>
        <dbReference type="EMBL" id="NBI08069.1"/>
    </source>
</evidence>